<feature type="transmembrane region" description="Helical" evidence="1">
    <location>
        <begin position="83"/>
        <end position="103"/>
    </location>
</feature>
<keyword evidence="1" id="KW-0472">Membrane</keyword>
<evidence type="ECO:0000313" key="2">
    <source>
        <dbReference type="EMBL" id="MED6203721.1"/>
    </source>
</evidence>
<feature type="transmembrane region" description="Helical" evidence="1">
    <location>
        <begin position="12"/>
        <end position="31"/>
    </location>
</feature>
<gene>
    <name evidence="2" type="ORF">PIB30_001961</name>
</gene>
<dbReference type="PANTHER" id="PTHR33294">
    <property type="entry name" value="AWPM-19-LIKE FAMILY PROTEIN"/>
    <property type="match status" value="1"/>
</dbReference>
<comment type="caution">
    <text evidence="2">The sequence shown here is derived from an EMBL/GenBank/DDBJ whole genome shotgun (WGS) entry which is preliminary data.</text>
</comment>
<keyword evidence="1" id="KW-1133">Transmembrane helix</keyword>
<name>A0ABU6Y1Q3_9FABA</name>
<feature type="transmembrane region" description="Helical" evidence="1">
    <location>
        <begin position="123"/>
        <end position="144"/>
    </location>
</feature>
<dbReference type="Proteomes" id="UP001341840">
    <property type="component" value="Unassembled WGS sequence"/>
</dbReference>
<evidence type="ECO:0000313" key="3">
    <source>
        <dbReference type="Proteomes" id="UP001341840"/>
    </source>
</evidence>
<dbReference type="PANTHER" id="PTHR33294:SF5">
    <property type="entry name" value="AWPM-19-LIKE FAMILY PROTEIN"/>
    <property type="match status" value="1"/>
</dbReference>
<evidence type="ECO:0000256" key="1">
    <source>
        <dbReference type="SAM" id="Phobius"/>
    </source>
</evidence>
<protein>
    <submittedName>
        <fullName evidence="2">Uncharacterized protein</fullName>
    </submittedName>
</protein>
<feature type="transmembrane region" description="Helical" evidence="1">
    <location>
        <begin position="51"/>
        <end position="71"/>
    </location>
</feature>
<proteinExistence type="predicted"/>
<dbReference type="EMBL" id="JASCZI010241659">
    <property type="protein sequence ID" value="MED6203721.1"/>
    <property type="molecule type" value="Genomic_DNA"/>
</dbReference>
<sequence>MATVGRNVAAPLLFLNLVMYLIVLGFASWCLNRLINGQTNHPSFGGNGATTFFLTFSMLAAVLGIVSKFIGGNHIKTWRNDSLAAAGATSVVAWAVTALAFGLACKQINIGGYRGWRLRIVEAFIIILTFTQLLYLLLIHAGLYSSRYGPGYRDTDYGVGGGATGDPMHKGVGVPTSTARV</sequence>
<organism evidence="2 3">
    <name type="scientific">Stylosanthes scabra</name>
    <dbReference type="NCBI Taxonomy" id="79078"/>
    <lineage>
        <taxon>Eukaryota</taxon>
        <taxon>Viridiplantae</taxon>
        <taxon>Streptophyta</taxon>
        <taxon>Embryophyta</taxon>
        <taxon>Tracheophyta</taxon>
        <taxon>Spermatophyta</taxon>
        <taxon>Magnoliopsida</taxon>
        <taxon>eudicotyledons</taxon>
        <taxon>Gunneridae</taxon>
        <taxon>Pentapetalae</taxon>
        <taxon>rosids</taxon>
        <taxon>fabids</taxon>
        <taxon>Fabales</taxon>
        <taxon>Fabaceae</taxon>
        <taxon>Papilionoideae</taxon>
        <taxon>50 kb inversion clade</taxon>
        <taxon>dalbergioids sensu lato</taxon>
        <taxon>Dalbergieae</taxon>
        <taxon>Pterocarpus clade</taxon>
        <taxon>Stylosanthes</taxon>
    </lineage>
</organism>
<keyword evidence="3" id="KW-1185">Reference proteome</keyword>
<dbReference type="InterPro" id="IPR008390">
    <property type="entry name" value="AWPM-19"/>
</dbReference>
<dbReference type="Pfam" id="PF05512">
    <property type="entry name" value="AWPM-19"/>
    <property type="match status" value="1"/>
</dbReference>
<reference evidence="2 3" key="1">
    <citation type="journal article" date="2023" name="Plants (Basel)">
        <title>Bridging the Gap: Combining Genomics and Transcriptomics Approaches to Understand Stylosanthes scabra, an Orphan Legume from the Brazilian Caatinga.</title>
        <authorList>
            <person name="Ferreira-Neto J.R.C."/>
            <person name="da Silva M.D."/>
            <person name="Binneck E."/>
            <person name="de Melo N.F."/>
            <person name="da Silva R.H."/>
            <person name="de Melo A.L.T.M."/>
            <person name="Pandolfi V."/>
            <person name="Bustamante F.O."/>
            <person name="Brasileiro-Vidal A.C."/>
            <person name="Benko-Iseppon A.M."/>
        </authorList>
    </citation>
    <scope>NUCLEOTIDE SEQUENCE [LARGE SCALE GENOMIC DNA]</scope>
    <source>
        <tissue evidence="2">Leaves</tissue>
    </source>
</reference>
<accession>A0ABU6Y1Q3</accession>
<keyword evidence="1" id="KW-0812">Transmembrane</keyword>